<protein>
    <submittedName>
        <fullName evidence="2">Flp pilus assembly protein TadG</fullName>
    </submittedName>
</protein>
<name>A0A853CHP3_9ACTN</name>
<organism evidence="2 3">
    <name type="scientific">Petropleomorpha daqingensis</name>
    <dbReference type="NCBI Taxonomy" id="2026353"/>
    <lineage>
        <taxon>Bacteria</taxon>
        <taxon>Bacillati</taxon>
        <taxon>Actinomycetota</taxon>
        <taxon>Actinomycetes</taxon>
        <taxon>Geodermatophilales</taxon>
        <taxon>Geodermatophilaceae</taxon>
        <taxon>Petropleomorpha</taxon>
    </lineage>
</organism>
<dbReference type="Proteomes" id="UP000541969">
    <property type="component" value="Unassembled WGS sequence"/>
</dbReference>
<proteinExistence type="predicted"/>
<evidence type="ECO:0000313" key="2">
    <source>
        <dbReference type="EMBL" id="NYJ07475.1"/>
    </source>
</evidence>
<dbReference type="RefSeq" id="WP_179719354.1">
    <property type="nucleotide sequence ID" value="NZ_JACBZT010000001.1"/>
</dbReference>
<dbReference type="Pfam" id="PF13400">
    <property type="entry name" value="Tad"/>
    <property type="match status" value="1"/>
</dbReference>
<feature type="domain" description="Putative Flp pilus-assembly TadG-like N-terminal" evidence="1">
    <location>
        <begin position="14"/>
        <end position="61"/>
    </location>
</feature>
<dbReference type="EMBL" id="JACBZT010000001">
    <property type="protein sequence ID" value="NYJ07475.1"/>
    <property type="molecule type" value="Genomic_DNA"/>
</dbReference>
<evidence type="ECO:0000313" key="3">
    <source>
        <dbReference type="Proteomes" id="UP000541969"/>
    </source>
</evidence>
<keyword evidence="3" id="KW-1185">Reference proteome</keyword>
<sequence length="315" mass="32721">MQRLTRRLRRDERGAAAVVLSLLMVPMLGFTALAVDVGAVYAEKARLQTAADAAALAVAQDCARGNCGDMLATATAIVAANNGGATSRPPVLNSAPTSVTVTGDKPVQHWFAPVIGIDSTAVSATATVAWGNPGAGTAELPLTFSWCEFAAQTGGGLPSGTTVRTIKFTKTSGTGCTGPSHNVVPGGFAYLDTNPGHCEATSARGGKSYSSTGNSVPSPCSAADFAALVGHTVLLPLFDNWGETGSNAWYHVYGYAAFKITGYFFGGQFRTSPQPCSGNERCVAGYFTRFVDLSERFTYTNDGPDLGASILRLVR</sequence>
<gene>
    <name evidence="2" type="ORF">GGQ55_003753</name>
</gene>
<evidence type="ECO:0000259" key="1">
    <source>
        <dbReference type="Pfam" id="PF13400"/>
    </source>
</evidence>
<accession>A0A853CHP3</accession>
<dbReference type="AlphaFoldDB" id="A0A853CHP3"/>
<reference evidence="2 3" key="1">
    <citation type="submission" date="2020-07" db="EMBL/GenBank/DDBJ databases">
        <title>Sequencing the genomes of 1000 actinobacteria strains.</title>
        <authorList>
            <person name="Klenk H.-P."/>
        </authorList>
    </citation>
    <scope>NUCLEOTIDE SEQUENCE [LARGE SCALE GENOMIC DNA]</scope>
    <source>
        <strain evidence="2 3">DSM 104001</strain>
    </source>
</reference>
<dbReference type="InterPro" id="IPR028087">
    <property type="entry name" value="Tad_N"/>
</dbReference>
<comment type="caution">
    <text evidence="2">The sequence shown here is derived from an EMBL/GenBank/DDBJ whole genome shotgun (WGS) entry which is preliminary data.</text>
</comment>